<dbReference type="GO" id="GO:0006281">
    <property type="term" value="P:DNA repair"/>
    <property type="evidence" value="ECO:0007669"/>
    <property type="project" value="InterPro"/>
</dbReference>
<sequence length="168" mass="17905">MNLAVDVHYQGDDRAVAAGILFADWASDVIARRETVTLSDIAPYEPGAFFKRELPCILALLEAFGETPRIIVIDGYVTLGADRRDGLGAHLHRALGQAVPVIGVAKTAFAGTPAGTEVLRGGSRRPLYVTSIGIDHGEAKRLIRTMHGAHRLPTVLNAVDRACRGAVA</sequence>
<dbReference type="GO" id="GO:0004519">
    <property type="term" value="F:endonuclease activity"/>
    <property type="evidence" value="ECO:0007669"/>
    <property type="project" value="UniProtKB-KW"/>
</dbReference>
<dbReference type="AlphaFoldDB" id="A0A1G6EGS0"/>
<keyword evidence="1" id="KW-0255">Endonuclease</keyword>
<dbReference type="InterPro" id="IPR007581">
    <property type="entry name" value="Endonuclease-V"/>
</dbReference>
<evidence type="ECO:0000313" key="1">
    <source>
        <dbReference type="EMBL" id="SDB56528.1"/>
    </source>
</evidence>
<proteinExistence type="predicted"/>
<reference evidence="1 2" key="1">
    <citation type="submission" date="2016-10" db="EMBL/GenBank/DDBJ databases">
        <authorList>
            <person name="de Groot N.N."/>
        </authorList>
    </citation>
    <scope>NUCLEOTIDE SEQUENCE [LARGE SCALE GENOMIC DNA]</scope>
    <source>
        <strain evidence="1 2">ATCC 35022</strain>
    </source>
</reference>
<keyword evidence="1" id="KW-0540">Nuclease</keyword>
<name>A0A1G6EGS0_9HYPH</name>
<keyword evidence="2" id="KW-1185">Reference proteome</keyword>
<organism evidence="1 2">
    <name type="scientific">Bauldia litoralis</name>
    <dbReference type="NCBI Taxonomy" id="665467"/>
    <lineage>
        <taxon>Bacteria</taxon>
        <taxon>Pseudomonadati</taxon>
        <taxon>Pseudomonadota</taxon>
        <taxon>Alphaproteobacteria</taxon>
        <taxon>Hyphomicrobiales</taxon>
        <taxon>Kaistiaceae</taxon>
        <taxon>Bauldia</taxon>
    </lineage>
</organism>
<dbReference type="OrthoDB" id="2593273at2"/>
<dbReference type="Pfam" id="PF04493">
    <property type="entry name" value="Endonuclease_5"/>
    <property type="match status" value="1"/>
</dbReference>
<dbReference type="Gene3D" id="3.30.2170.10">
    <property type="entry name" value="archaeoglobus fulgidus dsm 4304 superfamily"/>
    <property type="match status" value="1"/>
</dbReference>
<evidence type="ECO:0000313" key="2">
    <source>
        <dbReference type="Proteomes" id="UP000199071"/>
    </source>
</evidence>
<gene>
    <name evidence="1" type="ORF">SAMN02982931_04492</name>
</gene>
<dbReference type="RefSeq" id="WP_090880557.1">
    <property type="nucleotide sequence ID" value="NZ_FMXQ01000012.1"/>
</dbReference>
<dbReference type="STRING" id="665467.SAMN02982931_04492"/>
<keyword evidence="1" id="KW-0378">Hydrolase</keyword>
<accession>A0A1G6EGS0</accession>
<protein>
    <submittedName>
        <fullName evidence="1">Endonuclease V</fullName>
    </submittedName>
</protein>
<dbReference type="EMBL" id="FMXQ01000012">
    <property type="protein sequence ID" value="SDB56528.1"/>
    <property type="molecule type" value="Genomic_DNA"/>
</dbReference>
<dbReference type="Proteomes" id="UP000199071">
    <property type="component" value="Unassembled WGS sequence"/>
</dbReference>